<dbReference type="Gene3D" id="1.10.240.10">
    <property type="entry name" value="Tyrosyl-Transfer RNA Synthetase"/>
    <property type="match status" value="1"/>
</dbReference>
<reference evidence="14 15" key="1">
    <citation type="submission" date="2020-02" db="EMBL/GenBank/DDBJ databases">
        <title>Draft genome sequence of Haematococcus lacustris strain NIES-144.</title>
        <authorList>
            <person name="Morimoto D."/>
            <person name="Nakagawa S."/>
            <person name="Yoshida T."/>
            <person name="Sawayama S."/>
        </authorList>
    </citation>
    <scope>NUCLEOTIDE SEQUENCE [LARGE SCALE GENOMIC DNA]</scope>
    <source>
        <strain evidence="14 15">NIES-144</strain>
    </source>
</reference>
<dbReference type="Pfam" id="PF22421">
    <property type="entry name" value="SYY_C-terminal"/>
    <property type="match status" value="1"/>
</dbReference>
<dbReference type="EMBL" id="BLLF01000676">
    <property type="protein sequence ID" value="GFH14011.1"/>
    <property type="molecule type" value="Genomic_DNA"/>
</dbReference>
<dbReference type="GO" id="GO:0005739">
    <property type="term" value="C:mitochondrion"/>
    <property type="evidence" value="ECO:0007669"/>
    <property type="project" value="TreeGrafter"/>
</dbReference>
<dbReference type="Gene3D" id="3.10.290.10">
    <property type="entry name" value="RNA-binding S4 domain"/>
    <property type="match status" value="1"/>
</dbReference>
<keyword evidence="3 11" id="KW-0547">Nucleotide-binding</keyword>
<dbReference type="Pfam" id="PF00579">
    <property type="entry name" value="tRNA-synt_1b"/>
    <property type="match status" value="1"/>
</dbReference>
<feature type="non-terminal residue" evidence="14">
    <location>
        <position position="1"/>
    </location>
</feature>
<evidence type="ECO:0000256" key="12">
    <source>
        <dbReference type="SAM" id="MobiDB-lite"/>
    </source>
</evidence>
<dbReference type="InterPro" id="IPR036986">
    <property type="entry name" value="S4_RNA-bd_sf"/>
</dbReference>
<keyword evidence="5 10" id="KW-0694">RNA-binding</keyword>
<dbReference type="PANTHER" id="PTHR11766:SF0">
    <property type="entry name" value="TYROSINE--TRNA LIGASE, MITOCHONDRIAL"/>
    <property type="match status" value="1"/>
</dbReference>
<evidence type="ECO:0000256" key="11">
    <source>
        <dbReference type="RuleBase" id="RU363036"/>
    </source>
</evidence>
<evidence type="ECO:0000256" key="4">
    <source>
        <dbReference type="ARBA" id="ARBA00022840"/>
    </source>
</evidence>
<evidence type="ECO:0000259" key="13">
    <source>
        <dbReference type="SMART" id="SM00363"/>
    </source>
</evidence>
<evidence type="ECO:0000256" key="10">
    <source>
        <dbReference type="PROSITE-ProRule" id="PRU00182"/>
    </source>
</evidence>
<dbReference type="FunFam" id="1.10.240.10:FF:000001">
    <property type="entry name" value="Tyrosine--tRNA ligase"/>
    <property type="match status" value="1"/>
</dbReference>
<evidence type="ECO:0000256" key="2">
    <source>
        <dbReference type="ARBA" id="ARBA00022598"/>
    </source>
</evidence>
<evidence type="ECO:0000256" key="7">
    <source>
        <dbReference type="ARBA" id="ARBA00023146"/>
    </source>
</evidence>
<dbReference type="InterPro" id="IPR054608">
    <property type="entry name" value="SYY-like_C"/>
</dbReference>
<keyword evidence="4 11" id="KW-0067">ATP-binding</keyword>
<comment type="caution">
    <text evidence="14">The sequence shown here is derived from an EMBL/GenBank/DDBJ whole genome shotgun (WGS) entry which is preliminary data.</text>
</comment>
<feature type="non-terminal residue" evidence="14">
    <location>
        <position position="472"/>
    </location>
</feature>
<proteinExistence type="inferred from homology"/>
<evidence type="ECO:0000256" key="9">
    <source>
        <dbReference type="ARBA" id="ARBA00048248"/>
    </source>
</evidence>
<dbReference type="SUPFAM" id="SSF55174">
    <property type="entry name" value="Alpha-L RNA-binding motif"/>
    <property type="match status" value="1"/>
</dbReference>
<evidence type="ECO:0000313" key="15">
    <source>
        <dbReference type="Proteomes" id="UP000485058"/>
    </source>
</evidence>
<dbReference type="SMART" id="SM00363">
    <property type="entry name" value="S4"/>
    <property type="match status" value="1"/>
</dbReference>
<dbReference type="EC" id="6.1.1.1" evidence="1"/>
<dbReference type="GO" id="GO:0004831">
    <property type="term" value="F:tyrosine-tRNA ligase activity"/>
    <property type="evidence" value="ECO:0007669"/>
    <property type="project" value="UniProtKB-EC"/>
</dbReference>
<evidence type="ECO:0000256" key="8">
    <source>
        <dbReference type="ARBA" id="ARBA00033323"/>
    </source>
</evidence>
<name>A0A699YWP9_HAELA</name>
<keyword evidence="6 11" id="KW-0648">Protein biosynthesis</keyword>
<dbReference type="GO" id="GO:0005524">
    <property type="term" value="F:ATP binding"/>
    <property type="evidence" value="ECO:0007669"/>
    <property type="project" value="UniProtKB-KW"/>
</dbReference>
<evidence type="ECO:0000256" key="1">
    <source>
        <dbReference type="ARBA" id="ARBA00013160"/>
    </source>
</evidence>
<dbReference type="InterPro" id="IPR002305">
    <property type="entry name" value="aa-tRNA-synth_Ic"/>
</dbReference>
<dbReference type="InterPro" id="IPR024088">
    <property type="entry name" value="Tyr-tRNA-ligase_bac-type"/>
</dbReference>
<evidence type="ECO:0000256" key="3">
    <source>
        <dbReference type="ARBA" id="ARBA00022741"/>
    </source>
</evidence>
<dbReference type="SUPFAM" id="SSF52374">
    <property type="entry name" value="Nucleotidylyl transferase"/>
    <property type="match status" value="1"/>
</dbReference>
<dbReference type="GO" id="GO:0005829">
    <property type="term" value="C:cytosol"/>
    <property type="evidence" value="ECO:0007669"/>
    <property type="project" value="TreeGrafter"/>
</dbReference>
<protein>
    <recommendedName>
        <fullName evidence="1">tyrosine--tRNA ligase</fullName>
        <ecNumber evidence="1">6.1.1.1</ecNumber>
    </recommendedName>
    <alternativeName>
        <fullName evidence="8">Tyrosyl-tRNA synthetase</fullName>
    </alternativeName>
</protein>
<comment type="similarity">
    <text evidence="11">Belongs to the class-I aminoacyl-tRNA synthetase family.</text>
</comment>
<dbReference type="Proteomes" id="UP000485058">
    <property type="component" value="Unassembled WGS sequence"/>
</dbReference>
<evidence type="ECO:0000256" key="5">
    <source>
        <dbReference type="ARBA" id="ARBA00022884"/>
    </source>
</evidence>
<sequence length="472" mass="51376">VDSEGRKFGKSVGGAIWLNAAKLSPYKFYQHLFNTPDADVVKFLKMLTFLPLEEVEAVAAAMGQAGYVPNTAQRRLAEEVTRFVHGEEGLAQALRATEALRPGAETALDAASLAAVAGDVPSVALQRAEVQGMTLVDLLLLTRLQPSKGAARKLIAGGGVYINNVKVADVAAVVRAEDMIEGRVLLLAAGKKNKLLVSVALCTPLHIVRSQIRGLLRGARHIATAQMDAGNFVADCRLEDSDEVLQLPIVKSKLKKMLESAVKKMALLGAPVIPSSDDSLEQFLQSAGKFFGKDSTKWEQMGEPKTEVHEDGVKRYIRSTGIFSGTELHLFVEQPFYDERLPVREDRPDLNFNHRRRPMLTDEDWQQDQPWTPSRRRQALTDYLHAKLEADEGELAAEGCHSFWELSINKDNHADMRTDNICQAAAASAQPGCFGAVDSGSEMGLGDSSNMGCPNPNPAPPPAQLRHGFTSG</sequence>
<dbReference type="PROSITE" id="PS50889">
    <property type="entry name" value="S4"/>
    <property type="match status" value="1"/>
</dbReference>
<dbReference type="GO" id="GO:0003723">
    <property type="term" value="F:RNA binding"/>
    <property type="evidence" value="ECO:0007669"/>
    <property type="project" value="UniProtKB-KW"/>
</dbReference>
<keyword evidence="7 11" id="KW-0030">Aminoacyl-tRNA synthetase</keyword>
<comment type="catalytic activity">
    <reaction evidence="9">
        <text>tRNA(Tyr) + L-tyrosine + ATP = L-tyrosyl-tRNA(Tyr) + AMP + diphosphate + H(+)</text>
        <dbReference type="Rhea" id="RHEA:10220"/>
        <dbReference type="Rhea" id="RHEA-COMP:9706"/>
        <dbReference type="Rhea" id="RHEA-COMP:9707"/>
        <dbReference type="ChEBI" id="CHEBI:15378"/>
        <dbReference type="ChEBI" id="CHEBI:30616"/>
        <dbReference type="ChEBI" id="CHEBI:33019"/>
        <dbReference type="ChEBI" id="CHEBI:58315"/>
        <dbReference type="ChEBI" id="CHEBI:78442"/>
        <dbReference type="ChEBI" id="CHEBI:78536"/>
        <dbReference type="ChEBI" id="CHEBI:456215"/>
        <dbReference type="EC" id="6.1.1.1"/>
    </reaction>
</comment>
<evidence type="ECO:0000256" key="6">
    <source>
        <dbReference type="ARBA" id="ARBA00022917"/>
    </source>
</evidence>
<evidence type="ECO:0000313" key="14">
    <source>
        <dbReference type="EMBL" id="GFH14011.1"/>
    </source>
</evidence>
<dbReference type="PANTHER" id="PTHR11766">
    <property type="entry name" value="TYROSYL-TRNA SYNTHETASE"/>
    <property type="match status" value="1"/>
</dbReference>
<accession>A0A699YWP9</accession>
<dbReference type="AlphaFoldDB" id="A0A699YWP9"/>
<dbReference type="FunFam" id="3.10.290.10:FF:000014">
    <property type="entry name" value="Tyrosine--tRNA ligase"/>
    <property type="match status" value="1"/>
</dbReference>
<gene>
    <name evidence="14" type="ORF">HaLaN_09984</name>
</gene>
<dbReference type="GO" id="GO:0006418">
    <property type="term" value="P:tRNA aminoacylation for protein translation"/>
    <property type="evidence" value="ECO:0007669"/>
    <property type="project" value="InterPro"/>
</dbReference>
<dbReference type="GO" id="GO:0009570">
    <property type="term" value="C:chloroplast stroma"/>
    <property type="evidence" value="ECO:0007669"/>
    <property type="project" value="TreeGrafter"/>
</dbReference>
<dbReference type="InterPro" id="IPR002942">
    <property type="entry name" value="S4_RNA-bd"/>
</dbReference>
<feature type="domain" description="RNA-binding S4" evidence="13">
    <location>
        <begin position="134"/>
        <end position="191"/>
    </location>
</feature>
<organism evidence="14 15">
    <name type="scientific">Haematococcus lacustris</name>
    <name type="common">Green alga</name>
    <name type="synonym">Haematococcus pluvialis</name>
    <dbReference type="NCBI Taxonomy" id="44745"/>
    <lineage>
        <taxon>Eukaryota</taxon>
        <taxon>Viridiplantae</taxon>
        <taxon>Chlorophyta</taxon>
        <taxon>core chlorophytes</taxon>
        <taxon>Chlorophyceae</taxon>
        <taxon>CS clade</taxon>
        <taxon>Chlamydomonadales</taxon>
        <taxon>Haematococcaceae</taxon>
        <taxon>Haematococcus</taxon>
    </lineage>
</organism>
<keyword evidence="15" id="KW-1185">Reference proteome</keyword>
<feature type="region of interest" description="Disordered" evidence="12">
    <location>
        <begin position="445"/>
        <end position="472"/>
    </location>
</feature>
<keyword evidence="2 11" id="KW-0436">Ligase</keyword>